<reference evidence="4" key="1">
    <citation type="submission" date="2023-03" db="EMBL/GenBank/DDBJ databases">
        <title>Massive genome expansion in bonnet fungi (Mycena s.s.) driven by repeated elements and novel gene families across ecological guilds.</title>
        <authorList>
            <consortium name="Lawrence Berkeley National Laboratory"/>
            <person name="Harder C.B."/>
            <person name="Miyauchi S."/>
            <person name="Viragh M."/>
            <person name="Kuo A."/>
            <person name="Thoen E."/>
            <person name="Andreopoulos B."/>
            <person name="Lu D."/>
            <person name="Skrede I."/>
            <person name="Drula E."/>
            <person name="Henrissat B."/>
            <person name="Morin E."/>
            <person name="Kohler A."/>
            <person name="Barry K."/>
            <person name="LaButti K."/>
            <person name="Morin E."/>
            <person name="Salamov A."/>
            <person name="Lipzen A."/>
            <person name="Mereny Z."/>
            <person name="Hegedus B."/>
            <person name="Baldrian P."/>
            <person name="Stursova M."/>
            <person name="Weitz H."/>
            <person name="Taylor A."/>
            <person name="Grigoriev I.V."/>
            <person name="Nagy L.G."/>
            <person name="Martin F."/>
            <person name="Kauserud H."/>
        </authorList>
    </citation>
    <scope>NUCLEOTIDE SEQUENCE</scope>
    <source>
        <strain evidence="4">CBHHK067</strain>
    </source>
</reference>
<feature type="compositionally biased region" description="Basic and acidic residues" evidence="1">
    <location>
        <begin position="116"/>
        <end position="125"/>
    </location>
</feature>
<evidence type="ECO:0000256" key="1">
    <source>
        <dbReference type="SAM" id="MobiDB-lite"/>
    </source>
</evidence>
<organism evidence="4 5">
    <name type="scientific">Mycena rosella</name>
    <name type="common">Pink bonnet</name>
    <name type="synonym">Agaricus rosellus</name>
    <dbReference type="NCBI Taxonomy" id="1033263"/>
    <lineage>
        <taxon>Eukaryota</taxon>
        <taxon>Fungi</taxon>
        <taxon>Dikarya</taxon>
        <taxon>Basidiomycota</taxon>
        <taxon>Agaricomycotina</taxon>
        <taxon>Agaricomycetes</taxon>
        <taxon>Agaricomycetidae</taxon>
        <taxon>Agaricales</taxon>
        <taxon>Marasmiineae</taxon>
        <taxon>Mycenaceae</taxon>
        <taxon>Mycena</taxon>
    </lineage>
</organism>
<gene>
    <name evidence="4" type="ORF">B0H17DRAFT_1016699</name>
</gene>
<dbReference type="EMBL" id="JARKIE010000154">
    <property type="protein sequence ID" value="KAJ7674439.1"/>
    <property type="molecule type" value="Genomic_DNA"/>
</dbReference>
<keyword evidence="2" id="KW-1133">Transmembrane helix</keyword>
<protein>
    <submittedName>
        <fullName evidence="4">Di-sulfide bridge nucleocytoplasmic transport domain-containing protein</fullName>
    </submittedName>
</protein>
<dbReference type="AlphaFoldDB" id="A0AAD7D282"/>
<feature type="transmembrane region" description="Helical" evidence="2">
    <location>
        <begin position="215"/>
        <end position="234"/>
    </location>
</feature>
<dbReference type="PANTHER" id="PTHR28136">
    <property type="entry name" value="NUCLEUS EXPORT PROTEIN BRR6"/>
    <property type="match status" value="1"/>
</dbReference>
<feature type="compositionally biased region" description="Low complexity" evidence="1">
    <location>
        <begin position="33"/>
        <end position="43"/>
    </location>
</feature>
<sequence>MSSSRLLRSHRSTEAPMDFEYTSRPNTKPIWASTDSSSSQDDPTTPKKRSHADLNPLTPLHNPTFGQNQNIPFIFQTPTRQTGPAPYPWAPPANFSAAKAFPQPVPAPELRDVDMREASPPKPETDAVVSPEGARKVATGGMRRILKSRMKSALSMSTVPEARRDGADPYSDSEDEGPEAGQLTRTMSNHYTLNMPSPPAPQSDVPYILLGYLQFFFNLSLILLFLYLVVQFIWTVQRDVEERILEYSMDIVQDIAMCALQHKNNLCDNPLPAMAHQCAIWATCMSRDPTIVGRAKVGAEMIAEVVNGFVEPISWKALAFTLTSLSFLTLFINALLSLYRSRHQPQAPQAPPGAHPGQFPVGPATFPAHHFGGYLSPAPTPSWGRGGAARSWAAQEEAETPTRRRRLDGGGAVKIK</sequence>
<dbReference type="SMART" id="SM01042">
    <property type="entry name" value="Brr6_like_C_C"/>
    <property type="match status" value="1"/>
</dbReference>
<feature type="region of interest" description="Disordered" evidence="1">
    <location>
        <begin position="378"/>
        <end position="416"/>
    </location>
</feature>
<dbReference type="Pfam" id="PF10104">
    <property type="entry name" value="Brr6_like_C_C"/>
    <property type="match status" value="1"/>
</dbReference>
<evidence type="ECO:0000313" key="5">
    <source>
        <dbReference type="Proteomes" id="UP001221757"/>
    </source>
</evidence>
<evidence type="ECO:0000259" key="3">
    <source>
        <dbReference type="SMART" id="SM01042"/>
    </source>
</evidence>
<keyword evidence="2" id="KW-0472">Membrane</keyword>
<dbReference type="PANTHER" id="PTHR28136:SF1">
    <property type="entry name" value="NUCLEUS EXPORT PROTEIN BRL1"/>
    <property type="match status" value="1"/>
</dbReference>
<comment type="caution">
    <text evidence="4">The sequence shown here is derived from an EMBL/GenBank/DDBJ whole genome shotgun (WGS) entry which is preliminary data.</text>
</comment>
<evidence type="ECO:0000313" key="4">
    <source>
        <dbReference type="EMBL" id="KAJ7674439.1"/>
    </source>
</evidence>
<feature type="transmembrane region" description="Helical" evidence="2">
    <location>
        <begin position="317"/>
        <end position="339"/>
    </location>
</feature>
<dbReference type="InterPro" id="IPR018767">
    <property type="entry name" value="Brl1/Brr6_dom"/>
</dbReference>
<evidence type="ECO:0000256" key="2">
    <source>
        <dbReference type="SAM" id="Phobius"/>
    </source>
</evidence>
<dbReference type="GO" id="GO:0006998">
    <property type="term" value="P:nuclear envelope organization"/>
    <property type="evidence" value="ECO:0007669"/>
    <property type="project" value="InterPro"/>
</dbReference>
<dbReference type="InterPro" id="IPR040202">
    <property type="entry name" value="Brl1/Brr6"/>
</dbReference>
<proteinExistence type="predicted"/>
<dbReference type="GO" id="GO:0055088">
    <property type="term" value="P:lipid homeostasis"/>
    <property type="evidence" value="ECO:0007669"/>
    <property type="project" value="InterPro"/>
</dbReference>
<keyword evidence="2" id="KW-0812">Transmembrane</keyword>
<dbReference type="GO" id="GO:0031965">
    <property type="term" value="C:nuclear membrane"/>
    <property type="evidence" value="ECO:0007669"/>
    <property type="project" value="InterPro"/>
</dbReference>
<accession>A0AAD7D282</accession>
<dbReference type="Proteomes" id="UP001221757">
    <property type="component" value="Unassembled WGS sequence"/>
</dbReference>
<feature type="region of interest" description="Disordered" evidence="1">
    <location>
        <begin position="116"/>
        <end position="182"/>
    </location>
</feature>
<feature type="region of interest" description="Disordered" evidence="1">
    <location>
        <begin position="1"/>
        <end position="70"/>
    </location>
</feature>
<keyword evidence="5" id="KW-1185">Reference proteome</keyword>
<name>A0AAD7D282_MYCRO</name>
<feature type="domain" description="Brl1/Brr6" evidence="3">
    <location>
        <begin position="209"/>
        <end position="340"/>
    </location>
</feature>